<sequence>MLTATGPAWATESPTPTTSAASTGGPLDGLAEPDVSESPTPPQESVTPEAPTTPPPDTPTLSPAPQNGDQDAELAAEMEKFWTPERMAEAKPVEEQQARDALAQKELDQEAHQSEPKRERMLRSPSHTFKGIKEVGTFYWARKAGNDFPDRYDYRFCGGTVVPSPGKNLVVSAAHCFDSSDQNENMIFVPKHSSTDPKPYGMFPIKKGSIVKDPGYTGSKKSEENFTGVDVAFLATQPRSDGKKLEDVVGSIPMGFSTGFKHTMHVIGYPYLYGNGNYKPKQDPLSCTTPMKKFTTANARDSKGRLWRGGTFSEVHCDGYVGGTSGGPFIIAGSESPKVIGVTGGWMTGGHSANTSYSSYFDNDVKRIYEAAKAGEQPVGVKLPPLTDSVLPAAGTWKHAKSIANGYFALGSPVPEDRMDMFVKWSDGELTIYRGAGGNKNYFDKEFKVKGANALWRDHAEQIVAGDFTGDNGSDLIVRWSDGEVTLYPSVDENGFHGEYQLAAPNGTWKHAVVMAAGRFGGNKWQDDLVVRWSDGEVTLYQNTGNDKKLGSEIKVVSPGTSEAGTWKHSAQITAGDYAGDDTWDLVVRWSDGELTHYQDFTGTGSSWGEHQWKAPNSLWKHALVVSGGDFTDNPWSDDTIVRWSDGELTLYANGNASGIGTEHQLVVPA</sequence>
<evidence type="ECO:0000313" key="3">
    <source>
        <dbReference type="EMBL" id="QEV62464.1"/>
    </source>
</evidence>
<protein>
    <recommendedName>
        <fullName evidence="2">Peptidase S1 domain-containing protein</fullName>
    </recommendedName>
</protein>
<feature type="region of interest" description="Disordered" evidence="1">
    <location>
        <begin position="1"/>
        <end position="123"/>
    </location>
</feature>
<proteinExistence type="predicted"/>
<dbReference type="GO" id="GO:0006508">
    <property type="term" value="P:proteolysis"/>
    <property type="evidence" value="ECO:0007669"/>
    <property type="project" value="InterPro"/>
</dbReference>
<dbReference type="EMBL" id="CP023690">
    <property type="protein sequence ID" value="QEV62464.1"/>
    <property type="molecule type" value="Genomic_DNA"/>
</dbReference>
<dbReference type="Pfam" id="PF00089">
    <property type="entry name" value="Trypsin"/>
    <property type="match status" value="1"/>
</dbReference>
<dbReference type="Proteomes" id="UP000326505">
    <property type="component" value="Chromosome"/>
</dbReference>
<dbReference type="InterPro" id="IPR028994">
    <property type="entry name" value="Integrin_alpha_N"/>
</dbReference>
<dbReference type="KEGG" id="sspb:CP982_30155"/>
<dbReference type="AlphaFoldDB" id="A0A5P2XFI1"/>
<reference evidence="3 4" key="1">
    <citation type="submission" date="2017-09" db="EMBL/GenBank/DDBJ databases">
        <authorList>
            <person name="Lee N."/>
            <person name="Cho B.-K."/>
        </authorList>
    </citation>
    <scope>NUCLEOTIDE SEQUENCE [LARGE SCALE GENOMIC DNA]</scope>
    <source>
        <strain evidence="3 4">ATCC 27465</strain>
    </source>
</reference>
<dbReference type="PROSITE" id="PS00134">
    <property type="entry name" value="TRYPSIN_HIS"/>
    <property type="match status" value="1"/>
</dbReference>
<evidence type="ECO:0000256" key="1">
    <source>
        <dbReference type="SAM" id="MobiDB-lite"/>
    </source>
</evidence>
<evidence type="ECO:0000313" key="4">
    <source>
        <dbReference type="Proteomes" id="UP000326505"/>
    </source>
</evidence>
<dbReference type="InterPro" id="IPR018114">
    <property type="entry name" value="TRYPSIN_HIS"/>
</dbReference>
<organism evidence="3 4">
    <name type="scientific">Streptomyces spectabilis</name>
    <dbReference type="NCBI Taxonomy" id="68270"/>
    <lineage>
        <taxon>Bacteria</taxon>
        <taxon>Bacillati</taxon>
        <taxon>Actinomycetota</taxon>
        <taxon>Actinomycetes</taxon>
        <taxon>Kitasatosporales</taxon>
        <taxon>Streptomycetaceae</taxon>
        <taxon>Streptomyces</taxon>
    </lineage>
</organism>
<dbReference type="SUPFAM" id="SSF69318">
    <property type="entry name" value="Integrin alpha N-terminal domain"/>
    <property type="match status" value="1"/>
</dbReference>
<dbReference type="Gene3D" id="2.40.10.10">
    <property type="entry name" value="Trypsin-like serine proteases"/>
    <property type="match status" value="2"/>
</dbReference>
<dbReference type="GO" id="GO:0004252">
    <property type="term" value="F:serine-type endopeptidase activity"/>
    <property type="evidence" value="ECO:0007669"/>
    <property type="project" value="InterPro"/>
</dbReference>
<feature type="domain" description="Peptidase S1" evidence="2">
    <location>
        <begin position="154"/>
        <end position="349"/>
    </location>
</feature>
<dbReference type="InterPro" id="IPR009003">
    <property type="entry name" value="Peptidase_S1_PA"/>
</dbReference>
<dbReference type="InterPro" id="IPR043504">
    <property type="entry name" value="Peptidase_S1_PA_chymotrypsin"/>
</dbReference>
<dbReference type="SUPFAM" id="SSF50494">
    <property type="entry name" value="Trypsin-like serine proteases"/>
    <property type="match status" value="1"/>
</dbReference>
<feature type="compositionally biased region" description="Basic and acidic residues" evidence="1">
    <location>
        <begin position="77"/>
        <end position="122"/>
    </location>
</feature>
<gene>
    <name evidence="3" type="ORF">CP982_30155</name>
</gene>
<evidence type="ECO:0000259" key="2">
    <source>
        <dbReference type="Pfam" id="PF00089"/>
    </source>
</evidence>
<feature type="compositionally biased region" description="Low complexity" evidence="1">
    <location>
        <begin position="7"/>
        <end position="23"/>
    </location>
</feature>
<accession>A0A5P2XFI1</accession>
<name>A0A5P2XFI1_STRST</name>
<dbReference type="InterPro" id="IPR001254">
    <property type="entry name" value="Trypsin_dom"/>
</dbReference>